<accession>A0A2P2R0G1</accession>
<proteinExistence type="predicted"/>
<evidence type="ECO:0000313" key="1">
    <source>
        <dbReference type="EMBL" id="MBX72729.1"/>
    </source>
</evidence>
<reference evidence="1" key="1">
    <citation type="submission" date="2018-02" db="EMBL/GenBank/DDBJ databases">
        <title>Rhizophora mucronata_Transcriptome.</title>
        <authorList>
            <person name="Meera S.P."/>
            <person name="Sreeshan A."/>
            <person name="Augustine A."/>
        </authorList>
    </citation>
    <scope>NUCLEOTIDE SEQUENCE</scope>
    <source>
        <tissue evidence="1">Leaf</tissue>
    </source>
</reference>
<name>A0A2P2R0G1_RHIMU</name>
<protein>
    <submittedName>
        <fullName evidence="1">Uncharacterized protein</fullName>
    </submittedName>
</protein>
<organism evidence="1">
    <name type="scientific">Rhizophora mucronata</name>
    <name type="common">Asiatic mangrove</name>
    <dbReference type="NCBI Taxonomy" id="61149"/>
    <lineage>
        <taxon>Eukaryota</taxon>
        <taxon>Viridiplantae</taxon>
        <taxon>Streptophyta</taxon>
        <taxon>Embryophyta</taxon>
        <taxon>Tracheophyta</taxon>
        <taxon>Spermatophyta</taxon>
        <taxon>Magnoliopsida</taxon>
        <taxon>eudicotyledons</taxon>
        <taxon>Gunneridae</taxon>
        <taxon>Pentapetalae</taxon>
        <taxon>rosids</taxon>
        <taxon>fabids</taxon>
        <taxon>Malpighiales</taxon>
        <taxon>Rhizophoraceae</taxon>
        <taxon>Rhizophora</taxon>
    </lineage>
</organism>
<sequence>MKGESRMGLPGKT</sequence>
<dbReference type="EMBL" id="GGEC01092245">
    <property type="protein sequence ID" value="MBX72729.1"/>
    <property type="molecule type" value="Transcribed_RNA"/>
</dbReference>